<evidence type="ECO:0000256" key="7">
    <source>
        <dbReference type="ARBA" id="ARBA00022839"/>
    </source>
</evidence>
<dbReference type="Proteomes" id="UP000050795">
    <property type="component" value="Unassembled WGS sequence"/>
</dbReference>
<dbReference type="InterPro" id="IPR012337">
    <property type="entry name" value="RNaseH-like_sf"/>
</dbReference>
<dbReference type="InterPro" id="IPR036397">
    <property type="entry name" value="RNaseH_sf"/>
</dbReference>
<dbReference type="InterPro" id="IPR037431">
    <property type="entry name" value="REX4_DEDDh_dom"/>
</dbReference>
<evidence type="ECO:0000256" key="10">
    <source>
        <dbReference type="SAM" id="MobiDB-lite"/>
    </source>
</evidence>
<keyword evidence="8" id="KW-0539">Nucleus</keyword>
<reference evidence="13" key="2">
    <citation type="submission" date="2023-11" db="UniProtKB">
        <authorList>
            <consortium name="WormBaseParasite"/>
        </authorList>
    </citation>
    <scope>IDENTIFICATION</scope>
</reference>
<evidence type="ECO:0000256" key="1">
    <source>
        <dbReference type="ARBA" id="ARBA00004123"/>
    </source>
</evidence>
<evidence type="ECO:0000256" key="2">
    <source>
        <dbReference type="ARBA" id="ARBA00010489"/>
    </source>
</evidence>
<feature type="region of interest" description="Disordered" evidence="10">
    <location>
        <begin position="218"/>
        <end position="248"/>
    </location>
</feature>
<evidence type="ECO:0000256" key="9">
    <source>
        <dbReference type="ARBA" id="ARBA00025599"/>
    </source>
</evidence>
<dbReference type="SUPFAM" id="SSF53098">
    <property type="entry name" value="Ribonuclease H-like"/>
    <property type="match status" value="1"/>
</dbReference>
<proteinExistence type="inferred from homology"/>
<dbReference type="GO" id="GO:0005634">
    <property type="term" value="C:nucleus"/>
    <property type="evidence" value="ECO:0007669"/>
    <property type="project" value="UniProtKB-SubCell"/>
</dbReference>
<evidence type="ECO:0000313" key="12">
    <source>
        <dbReference type="Proteomes" id="UP000050795"/>
    </source>
</evidence>
<evidence type="ECO:0000256" key="3">
    <source>
        <dbReference type="ARBA" id="ARBA00016937"/>
    </source>
</evidence>
<comment type="similarity">
    <text evidence="2">Belongs to the REXO4 family.</text>
</comment>
<dbReference type="GO" id="GO:0006364">
    <property type="term" value="P:rRNA processing"/>
    <property type="evidence" value="ECO:0007669"/>
    <property type="project" value="UniProtKB-KW"/>
</dbReference>
<evidence type="ECO:0000256" key="5">
    <source>
        <dbReference type="ARBA" id="ARBA00022722"/>
    </source>
</evidence>
<dbReference type="CDD" id="cd06144">
    <property type="entry name" value="REX4_like"/>
    <property type="match status" value="1"/>
</dbReference>
<keyword evidence="6" id="KW-0378">Hydrolase</keyword>
<feature type="domain" description="Exonuclease" evidence="11">
    <location>
        <begin position="50"/>
        <end position="213"/>
    </location>
</feature>
<dbReference type="GO" id="GO:0008408">
    <property type="term" value="F:3'-5' exonuclease activity"/>
    <property type="evidence" value="ECO:0007669"/>
    <property type="project" value="InterPro"/>
</dbReference>
<reference evidence="12" key="1">
    <citation type="submission" date="2022-06" db="EMBL/GenBank/DDBJ databases">
        <authorList>
            <person name="Berger JAMES D."/>
            <person name="Berger JAMES D."/>
        </authorList>
    </citation>
    <scope>NUCLEOTIDE SEQUENCE [LARGE SCALE GENOMIC DNA]</scope>
</reference>
<name>A0AA85K4C6_TRIRE</name>
<dbReference type="Pfam" id="PF00929">
    <property type="entry name" value="RNase_T"/>
    <property type="match status" value="1"/>
</dbReference>
<dbReference type="PANTHER" id="PTHR12801:SF45">
    <property type="entry name" value="RNA EXONUCLEASE 4"/>
    <property type="match status" value="1"/>
</dbReference>
<dbReference type="Gene3D" id="3.30.420.10">
    <property type="entry name" value="Ribonuclease H-like superfamily/Ribonuclease H"/>
    <property type="match status" value="1"/>
</dbReference>
<keyword evidence="7" id="KW-0269">Exonuclease</keyword>
<dbReference type="SMART" id="SM00479">
    <property type="entry name" value="EXOIII"/>
    <property type="match status" value="1"/>
</dbReference>
<feature type="compositionally biased region" description="Basic residues" evidence="10">
    <location>
        <begin position="218"/>
        <end position="227"/>
    </location>
</feature>
<dbReference type="InterPro" id="IPR013520">
    <property type="entry name" value="Ribonucl_H"/>
</dbReference>
<organism evidence="12 13">
    <name type="scientific">Trichobilharzia regenti</name>
    <name type="common">Nasal bird schistosome</name>
    <dbReference type="NCBI Taxonomy" id="157069"/>
    <lineage>
        <taxon>Eukaryota</taxon>
        <taxon>Metazoa</taxon>
        <taxon>Spiralia</taxon>
        <taxon>Lophotrochozoa</taxon>
        <taxon>Platyhelminthes</taxon>
        <taxon>Trematoda</taxon>
        <taxon>Digenea</taxon>
        <taxon>Strigeidida</taxon>
        <taxon>Schistosomatoidea</taxon>
        <taxon>Schistosomatidae</taxon>
        <taxon>Trichobilharzia</taxon>
    </lineage>
</organism>
<dbReference type="AlphaFoldDB" id="A0AA85K4C6"/>
<evidence type="ECO:0000259" key="11">
    <source>
        <dbReference type="SMART" id="SM00479"/>
    </source>
</evidence>
<protein>
    <recommendedName>
        <fullName evidence="3">RNA exonuclease 4</fullName>
    </recommendedName>
</protein>
<dbReference type="InterPro" id="IPR047021">
    <property type="entry name" value="REXO1/3/4-like"/>
</dbReference>
<feature type="compositionally biased region" description="Basic and acidic residues" evidence="10">
    <location>
        <begin position="231"/>
        <end position="248"/>
    </location>
</feature>
<evidence type="ECO:0000256" key="6">
    <source>
        <dbReference type="ARBA" id="ARBA00022801"/>
    </source>
</evidence>
<evidence type="ECO:0000313" key="13">
    <source>
        <dbReference type="WBParaSite" id="TREG1_60350.1"/>
    </source>
</evidence>
<comment type="subcellular location">
    <subcellularLocation>
        <location evidence="1">Nucleus</location>
    </subcellularLocation>
</comment>
<evidence type="ECO:0000256" key="8">
    <source>
        <dbReference type="ARBA" id="ARBA00023242"/>
    </source>
</evidence>
<comment type="function">
    <text evidence="9">Exoribonuclease involved in ribosome biosynthesis. Involved in the processing of ITS1, the internal transcribed spacer localized between the 18S and 5.8S rRNAs.</text>
</comment>
<keyword evidence="5" id="KW-0540">Nuclease</keyword>
<evidence type="ECO:0000256" key="4">
    <source>
        <dbReference type="ARBA" id="ARBA00022552"/>
    </source>
</evidence>
<sequence>MSSKKHPRLKFKCPLQIKCRPCAHSENITTSINTSSNTPSDEPSVSTNLGPVALDCEMVGVGIKKVDALGRVSIVDYEGQLLYDAIVHPEEEITDYRTPWSGIRQEDMSRAIEYSCAREHVQSIIQNRILVGHSLNRDLHVLNLEHPSHLVRDIAKVQYPKLLAGFLVKNPIGLRALTIRLFGVSIQDGEHCSIEDACASMAIYRLVEEVWQRDLVKGMKKTRKRQSGTHSHTDNNHRDMSVESSETK</sequence>
<dbReference type="GO" id="GO:0003676">
    <property type="term" value="F:nucleic acid binding"/>
    <property type="evidence" value="ECO:0007669"/>
    <property type="project" value="InterPro"/>
</dbReference>
<dbReference type="WBParaSite" id="TREG1_60350.1">
    <property type="protein sequence ID" value="TREG1_60350.1"/>
    <property type="gene ID" value="TREG1_60350"/>
</dbReference>
<accession>A0AA85K4C6</accession>
<keyword evidence="4" id="KW-0698">rRNA processing</keyword>
<keyword evidence="12" id="KW-1185">Reference proteome</keyword>
<dbReference type="PANTHER" id="PTHR12801">
    <property type="entry name" value="RNA EXONUCLEASE REXO1 / RECO3 FAMILY MEMBER-RELATED"/>
    <property type="match status" value="1"/>
</dbReference>